<evidence type="ECO:0000256" key="3">
    <source>
        <dbReference type="ARBA" id="ARBA00022833"/>
    </source>
</evidence>
<keyword evidence="1" id="KW-0479">Metal-binding</keyword>
<keyword evidence="3" id="KW-0862">Zinc</keyword>
<evidence type="ECO:0000313" key="6">
    <source>
        <dbReference type="Proteomes" id="UP001497482"/>
    </source>
</evidence>
<evidence type="ECO:0000313" key="5">
    <source>
        <dbReference type="EMBL" id="CAL1575419.1"/>
    </source>
</evidence>
<dbReference type="SUPFAM" id="SSF49899">
    <property type="entry name" value="Concanavalin A-like lectins/glucanases"/>
    <property type="match status" value="1"/>
</dbReference>
<dbReference type="InterPro" id="IPR013320">
    <property type="entry name" value="ConA-like_dom_sf"/>
</dbReference>
<dbReference type="Proteomes" id="UP001497482">
    <property type="component" value="Chromosome 12"/>
</dbReference>
<feature type="domain" description="B30.2/SPRY" evidence="4">
    <location>
        <begin position="1"/>
        <end position="154"/>
    </location>
</feature>
<dbReference type="EMBL" id="OZ035834">
    <property type="protein sequence ID" value="CAL1575419.1"/>
    <property type="molecule type" value="Genomic_DNA"/>
</dbReference>
<reference evidence="5 6" key="1">
    <citation type="submission" date="2024-04" db="EMBL/GenBank/DDBJ databases">
        <authorList>
            <person name="Waldvogel A.-M."/>
            <person name="Schoenle A."/>
        </authorList>
    </citation>
    <scope>NUCLEOTIDE SEQUENCE [LARGE SCALE GENOMIC DNA]</scope>
</reference>
<dbReference type="InterPro" id="IPR043136">
    <property type="entry name" value="B30.2/SPRY_sf"/>
</dbReference>
<dbReference type="PANTHER" id="PTHR25465">
    <property type="entry name" value="B-BOX DOMAIN CONTAINING"/>
    <property type="match status" value="1"/>
</dbReference>
<dbReference type="Gene3D" id="2.60.120.920">
    <property type="match status" value="1"/>
</dbReference>
<protein>
    <recommendedName>
        <fullName evidence="4">B30.2/SPRY domain-containing protein</fullName>
    </recommendedName>
</protein>
<name>A0AAV2JJR7_KNICA</name>
<dbReference type="PROSITE" id="PS50188">
    <property type="entry name" value="B302_SPRY"/>
    <property type="match status" value="1"/>
</dbReference>
<evidence type="ECO:0000259" key="4">
    <source>
        <dbReference type="PROSITE" id="PS50188"/>
    </source>
</evidence>
<accession>A0AAV2JJR7</accession>
<evidence type="ECO:0000256" key="2">
    <source>
        <dbReference type="ARBA" id="ARBA00022771"/>
    </source>
</evidence>
<keyword evidence="6" id="KW-1185">Reference proteome</keyword>
<dbReference type="PANTHER" id="PTHR25465:SF31">
    <property type="entry name" value="RING-TYPE DOMAIN-CONTAINING PROTEIN"/>
    <property type="match status" value="1"/>
</dbReference>
<keyword evidence="2" id="KW-0863">Zinc-finger</keyword>
<sequence length="155" mass="17419">MMIVLSLVPSPEQVLIMVLIRNYCEVDWKGGVAIALMDRQIRRRGDHPSCVFGGNNHSWRLWCPKGRYSGSHDSKQQVLSVAPGDNEDRVGMFFDVLSGTLSFYEVHISPRGLKDRKVHLHPYHGPFASQHLPGIGFGLRSYGSSAFLCGIYYIL</sequence>
<gene>
    <name evidence="5" type="ORF">KC01_LOCUS7000</name>
</gene>
<dbReference type="AlphaFoldDB" id="A0AAV2JJR7"/>
<proteinExistence type="predicted"/>
<dbReference type="InterPro" id="IPR051051">
    <property type="entry name" value="E3_ubiq-ligase_TRIM/RNF"/>
</dbReference>
<organism evidence="5 6">
    <name type="scientific">Knipowitschia caucasica</name>
    <name type="common">Caucasian dwarf goby</name>
    <name type="synonym">Pomatoschistus caucasicus</name>
    <dbReference type="NCBI Taxonomy" id="637954"/>
    <lineage>
        <taxon>Eukaryota</taxon>
        <taxon>Metazoa</taxon>
        <taxon>Chordata</taxon>
        <taxon>Craniata</taxon>
        <taxon>Vertebrata</taxon>
        <taxon>Euteleostomi</taxon>
        <taxon>Actinopterygii</taxon>
        <taxon>Neopterygii</taxon>
        <taxon>Teleostei</taxon>
        <taxon>Neoteleostei</taxon>
        <taxon>Acanthomorphata</taxon>
        <taxon>Gobiaria</taxon>
        <taxon>Gobiiformes</taxon>
        <taxon>Gobioidei</taxon>
        <taxon>Gobiidae</taxon>
        <taxon>Gobiinae</taxon>
        <taxon>Knipowitschia</taxon>
    </lineage>
</organism>
<dbReference type="InterPro" id="IPR001870">
    <property type="entry name" value="B30.2/SPRY"/>
</dbReference>
<evidence type="ECO:0000256" key="1">
    <source>
        <dbReference type="ARBA" id="ARBA00022723"/>
    </source>
</evidence>
<dbReference type="GO" id="GO:0008270">
    <property type="term" value="F:zinc ion binding"/>
    <property type="evidence" value="ECO:0007669"/>
    <property type="project" value="UniProtKB-KW"/>
</dbReference>